<name>A0ABT7M1D1_9CYAN</name>
<keyword evidence="1" id="KW-0812">Transmembrane</keyword>
<organism evidence="2 3">
    <name type="scientific">Geitlerinema calcuttense NRMC-F 0142</name>
    <dbReference type="NCBI Taxonomy" id="2922238"/>
    <lineage>
        <taxon>Bacteria</taxon>
        <taxon>Bacillati</taxon>
        <taxon>Cyanobacteriota</taxon>
        <taxon>Cyanophyceae</taxon>
        <taxon>Geitlerinematales</taxon>
        <taxon>Geitlerinemataceae</taxon>
        <taxon>Geitlerinema</taxon>
    </lineage>
</organism>
<keyword evidence="1" id="KW-0472">Membrane</keyword>
<dbReference type="Gene3D" id="1.25.40.10">
    <property type="entry name" value="Tetratricopeptide repeat domain"/>
    <property type="match status" value="1"/>
</dbReference>
<keyword evidence="1" id="KW-1133">Transmembrane helix</keyword>
<sequence length="259" mass="30089">MTLIERIQLRKSCFIAAVAVIVAAYAVKLPMERALNRDYAALGFGNVSSLLSVREKLSQYMFVALMGGFRNVVANLLWISAHNDWERHLWFKQKEKYHVVNTLQPNSIYFWDNAAWHFAWNSSYAASVDPLEPRESVRARNQQMWFDLGEETLKKGIEHNPGSWELHAAMARLLADKQKRPLEAAEYYRKAAAFPETPTYLKRQVAFKLLDGGDIQGAYDEMRRLWLDSEDNHVPTFRTRIPELEDQLQIPSEKRLFAR</sequence>
<keyword evidence="3" id="KW-1185">Reference proteome</keyword>
<comment type="caution">
    <text evidence="2">The sequence shown here is derived from an EMBL/GenBank/DDBJ whole genome shotgun (WGS) entry which is preliminary data.</text>
</comment>
<reference evidence="2 3" key="1">
    <citation type="submission" date="2023-06" db="EMBL/GenBank/DDBJ databases">
        <title>Whole genome sequence of Oscillatoria calcuttensis NRMC-F 0142.</title>
        <authorList>
            <person name="Shakena Fathima T."/>
            <person name="Muralitharan G."/>
            <person name="Thajuddin N."/>
        </authorList>
    </citation>
    <scope>NUCLEOTIDE SEQUENCE [LARGE SCALE GENOMIC DNA]</scope>
    <source>
        <strain evidence="2 3">NRMC-F 0142</strain>
    </source>
</reference>
<dbReference type="EMBL" id="JASVEJ010000040">
    <property type="protein sequence ID" value="MDL5057869.1"/>
    <property type="molecule type" value="Genomic_DNA"/>
</dbReference>
<accession>A0ABT7M1D1</accession>
<feature type="transmembrane region" description="Helical" evidence="1">
    <location>
        <begin position="12"/>
        <end position="31"/>
    </location>
</feature>
<evidence type="ECO:0000313" key="3">
    <source>
        <dbReference type="Proteomes" id="UP001230986"/>
    </source>
</evidence>
<evidence type="ECO:0000256" key="1">
    <source>
        <dbReference type="SAM" id="Phobius"/>
    </source>
</evidence>
<gene>
    <name evidence="2" type="ORF">QQ055_10455</name>
</gene>
<proteinExistence type="predicted"/>
<dbReference type="InterPro" id="IPR011990">
    <property type="entry name" value="TPR-like_helical_dom_sf"/>
</dbReference>
<evidence type="ECO:0000313" key="2">
    <source>
        <dbReference type="EMBL" id="MDL5057869.1"/>
    </source>
</evidence>
<dbReference type="Proteomes" id="UP001230986">
    <property type="component" value="Unassembled WGS sequence"/>
</dbReference>
<protein>
    <submittedName>
        <fullName evidence="2">Uncharacterized protein</fullName>
    </submittedName>
</protein>